<keyword evidence="8 13" id="KW-0630">Potassium</keyword>
<evidence type="ECO:0000256" key="2">
    <source>
        <dbReference type="ARBA" id="ARBA00005502"/>
    </source>
</evidence>
<dbReference type="InterPro" id="IPR005990">
    <property type="entry name" value="IMP_DH"/>
</dbReference>
<evidence type="ECO:0000256" key="11">
    <source>
        <dbReference type="ARBA" id="ARBA00023122"/>
    </source>
</evidence>
<evidence type="ECO:0000256" key="18">
    <source>
        <dbReference type="RuleBase" id="RU003928"/>
    </source>
</evidence>
<dbReference type="InterPro" id="IPR000644">
    <property type="entry name" value="CBS_dom"/>
</dbReference>
<evidence type="ECO:0000256" key="5">
    <source>
        <dbReference type="ARBA" id="ARBA00022737"/>
    </source>
</evidence>
<dbReference type="Gene3D" id="3.20.20.70">
    <property type="entry name" value="Aldolase class I"/>
    <property type="match status" value="1"/>
</dbReference>
<feature type="binding site" evidence="13">
    <location>
        <position position="430"/>
    </location>
    <ligand>
        <name>IMP</name>
        <dbReference type="ChEBI" id="CHEBI:58053"/>
    </ligand>
</feature>
<dbReference type="PROSITE" id="PS51371">
    <property type="entry name" value="CBS"/>
    <property type="match status" value="2"/>
</dbReference>
<proteinExistence type="inferred from homology"/>
<keyword evidence="10 13" id="KW-0520">NAD</keyword>
<comment type="pathway">
    <text evidence="13 18">Purine metabolism; XMP biosynthesis via de novo pathway; XMP from IMP: step 1/1.</text>
</comment>
<feature type="domain" description="CBS" evidence="19">
    <location>
        <begin position="105"/>
        <end position="162"/>
    </location>
</feature>
<protein>
    <recommendedName>
        <fullName evidence="13 18">Inosine-5'-monophosphate dehydrogenase</fullName>
        <shortName evidence="13">IMP dehydrogenase</shortName>
        <shortName evidence="13">IMPD</shortName>
        <shortName evidence="13">IMPDH</shortName>
        <ecNumber evidence="13 18">1.1.1.205</ecNumber>
    </recommendedName>
</protein>
<comment type="cofactor">
    <cofactor evidence="1 13">
        <name>K(+)</name>
        <dbReference type="ChEBI" id="CHEBI:29103"/>
    </cofactor>
</comment>
<dbReference type="NCBIfam" id="TIGR01302">
    <property type="entry name" value="IMP_dehydrog"/>
    <property type="match status" value="1"/>
</dbReference>
<dbReference type="Pfam" id="PF00478">
    <property type="entry name" value="IMPDH"/>
    <property type="match status" value="1"/>
</dbReference>
<comment type="caution">
    <text evidence="20">The sequence shown here is derived from an EMBL/GenBank/DDBJ whole genome shotgun (WGS) entry which is preliminary data.</text>
</comment>
<evidence type="ECO:0000256" key="1">
    <source>
        <dbReference type="ARBA" id="ARBA00001958"/>
    </source>
</evidence>
<evidence type="ECO:0000256" key="8">
    <source>
        <dbReference type="ARBA" id="ARBA00022958"/>
    </source>
</evidence>
<feature type="binding site" description="in other chain" evidence="13 15">
    <location>
        <position position="314"/>
    </location>
    <ligand>
        <name>K(+)</name>
        <dbReference type="ChEBI" id="CHEBI:29103"/>
        <note>ligand shared between two tetrameric partners</note>
    </ligand>
</feature>
<dbReference type="InterPro" id="IPR046342">
    <property type="entry name" value="CBS_dom_sf"/>
</dbReference>
<keyword evidence="6 13" id="KW-0332">GMP biosynthesis</keyword>
<feature type="binding site" evidence="14">
    <location>
        <begin position="259"/>
        <end position="261"/>
    </location>
    <ligand>
        <name>NAD(+)</name>
        <dbReference type="ChEBI" id="CHEBI:57540"/>
    </ligand>
</feature>
<feature type="binding site" evidence="13 14">
    <location>
        <begin position="310"/>
        <end position="312"/>
    </location>
    <ligand>
        <name>NAD(+)</name>
        <dbReference type="ChEBI" id="CHEBI:57540"/>
    </ligand>
</feature>
<dbReference type="SMART" id="SM00116">
    <property type="entry name" value="CBS"/>
    <property type="match status" value="2"/>
</dbReference>
<evidence type="ECO:0000256" key="6">
    <source>
        <dbReference type="ARBA" id="ARBA00022749"/>
    </source>
</evidence>
<evidence type="ECO:0000256" key="17">
    <source>
        <dbReference type="RuleBase" id="RU003927"/>
    </source>
</evidence>
<keyword evidence="7 13" id="KW-0658">Purine biosynthesis</keyword>
<comment type="subunit">
    <text evidence="3 13">Homotetramer.</text>
</comment>
<dbReference type="AlphaFoldDB" id="A0A7C5YBT9"/>
<evidence type="ECO:0000259" key="19">
    <source>
        <dbReference type="PROSITE" id="PS51371"/>
    </source>
</evidence>
<dbReference type="PANTHER" id="PTHR11911:SF111">
    <property type="entry name" value="INOSINE-5'-MONOPHOSPHATE DEHYDROGENASE"/>
    <property type="match status" value="1"/>
</dbReference>
<dbReference type="GO" id="GO:0000166">
    <property type="term" value="F:nucleotide binding"/>
    <property type="evidence" value="ECO:0007669"/>
    <property type="project" value="UniProtKB-UniRule"/>
</dbReference>
<feature type="binding site" description="in other chain" evidence="13 15">
    <location>
        <position position="312"/>
    </location>
    <ligand>
        <name>K(+)</name>
        <dbReference type="ChEBI" id="CHEBI:29103"/>
        <note>ligand shared between two tetrameric partners</note>
    </ligand>
</feature>
<dbReference type="EMBL" id="DRXS01000188">
    <property type="protein sequence ID" value="HHR40864.1"/>
    <property type="molecule type" value="Genomic_DNA"/>
</dbReference>
<organism evidence="20">
    <name type="scientific">Caldiarchaeum subterraneum</name>
    <dbReference type="NCBI Taxonomy" id="311458"/>
    <lineage>
        <taxon>Archaea</taxon>
        <taxon>Nitrososphaerota</taxon>
        <taxon>Candidatus Caldarchaeales</taxon>
        <taxon>Candidatus Caldarchaeaceae</taxon>
        <taxon>Candidatus Caldarchaeum</taxon>
    </lineage>
</organism>
<evidence type="ECO:0000256" key="15">
    <source>
        <dbReference type="PIRSR" id="PIRSR000130-4"/>
    </source>
</evidence>
<feature type="binding site" evidence="13">
    <location>
        <position position="315"/>
    </location>
    <ligand>
        <name>IMP</name>
        <dbReference type="ChEBI" id="CHEBI:58053"/>
    </ligand>
</feature>
<feature type="domain" description="CBS" evidence="19">
    <location>
        <begin position="164"/>
        <end position="222"/>
    </location>
</feature>
<feature type="active site" description="Thioimidate intermediate" evidence="13">
    <location>
        <position position="317"/>
    </location>
</feature>
<evidence type="ECO:0000256" key="16">
    <source>
        <dbReference type="PROSITE-ProRule" id="PRU00703"/>
    </source>
</evidence>
<feature type="binding site" evidence="13">
    <location>
        <begin position="397"/>
        <end position="401"/>
    </location>
    <ligand>
        <name>IMP</name>
        <dbReference type="ChEBI" id="CHEBI:58053"/>
    </ligand>
</feature>
<dbReference type="FunFam" id="3.20.20.70:FF:000003">
    <property type="entry name" value="GMP reductase"/>
    <property type="match status" value="1"/>
</dbReference>
<dbReference type="PROSITE" id="PS00487">
    <property type="entry name" value="IMP_DH_GMP_RED"/>
    <property type="match status" value="1"/>
</dbReference>
<feature type="binding site" evidence="13">
    <location>
        <begin position="350"/>
        <end position="352"/>
    </location>
    <ligand>
        <name>IMP</name>
        <dbReference type="ChEBI" id="CHEBI:58053"/>
    </ligand>
</feature>
<dbReference type="Pfam" id="PF00571">
    <property type="entry name" value="CBS"/>
    <property type="match status" value="2"/>
</dbReference>
<dbReference type="SUPFAM" id="SSF51412">
    <property type="entry name" value="Inosine monophosphate dehydrogenase (IMPDH)"/>
    <property type="match status" value="1"/>
</dbReference>
<keyword evidence="11 16" id="KW-0129">CBS domain</keyword>
<feature type="binding site" evidence="13">
    <location>
        <position position="485"/>
    </location>
    <ligand>
        <name>K(+)</name>
        <dbReference type="ChEBI" id="CHEBI:29103"/>
        <note>ligand shared between two tetrameric partners</note>
    </ligand>
</feature>
<dbReference type="GO" id="GO:0006183">
    <property type="term" value="P:GTP biosynthetic process"/>
    <property type="evidence" value="ECO:0007669"/>
    <property type="project" value="TreeGrafter"/>
</dbReference>
<comment type="catalytic activity">
    <reaction evidence="12 13 18">
        <text>IMP + NAD(+) + H2O = XMP + NADH + H(+)</text>
        <dbReference type="Rhea" id="RHEA:11708"/>
        <dbReference type="ChEBI" id="CHEBI:15377"/>
        <dbReference type="ChEBI" id="CHEBI:15378"/>
        <dbReference type="ChEBI" id="CHEBI:57464"/>
        <dbReference type="ChEBI" id="CHEBI:57540"/>
        <dbReference type="ChEBI" id="CHEBI:57945"/>
        <dbReference type="ChEBI" id="CHEBI:58053"/>
        <dbReference type="EC" id="1.1.1.205"/>
    </reaction>
</comment>
<dbReference type="InterPro" id="IPR013785">
    <property type="entry name" value="Aldolase_TIM"/>
</dbReference>
<dbReference type="PIRSF" id="PIRSF000130">
    <property type="entry name" value="IMPDH"/>
    <property type="match status" value="1"/>
</dbReference>
<dbReference type="SMART" id="SM01240">
    <property type="entry name" value="IMPDH"/>
    <property type="match status" value="1"/>
</dbReference>
<gene>
    <name evidence="13 20" type="primary">guaB</name>
    <name evidence="20" type="ORF">ENM42_03440</name>
</gene>
<evidence type="ECO:0000256" key="9">
    <source>
        <dbReference type="ARBA" id="ARBA00023002"/>
    </source>
</evidence>
<dbReference type="InterPro" id="IPR001093">
    <property type="entry name" value="IMP_DH_GMPRt"/>
</dbReference>
<reference evidence="20" key="1">
    <citation type="journal article" date="2020" name="mSystems">
        <title>Genome- and Community-Level Interaction Insights into Carbon Utilization and Element Cycling Functions of Hydrothermarchaeota in Hydrothermal Sediment.</title>
        <authorList>
            <person name="Zhou Z."/>
            <person name="Liu Y."/>
            <person name="Xu W."/>
            <person name="Pan J."/>
            <person name="Luo Z.H."/>
            <person name="Li M."/>
        </authorList>
    </citation>
    <scope>NUCLEOTIDE SEQUENCE [LARGE SCALE GENOMIC DNA]</scope>
    <source>
        <strain evidence="20">SpSt-1084</strain>
    </source>
</reference>
<keyword evidence="5" id="KW-0677">Repeat</keyword>
<evidence type="ECO:0000256" key="13">
    <source>
        <dbReference type="HAMAP-Rule" id="MF_01964"/>
    </source>
</evidence>
<evidence type="ECO:0000256" key="4">
    <source>
        <dbReference type="ARBA" id="ARBA00022723"/>
    </source>
</evidence>
<evidence type="ECO:0000256" key="7">
    <source>
        <dbReference type="ARBA" id="ARBA00022755"/>
    </source>
</evidence>
<evidence type="ECO:0000313" key="20">
    <source>
        <dbReference type="EMBL" id="HHR40864.1"/>
    </source>
</evidence>
<evidence type="ECO:0000256" key="10">
    <source>
        <dbReference type="ARBA" id="ARBA00023027"/>
    </source>
</evidence>
<name>A0A7C5YBT9_CALS0</name>
<keyword evidence="9 13" id="KW-0560">Oxidoreductase</keyword>
<feature type="binding site" evidence="13">
    <location>
        <position position="259"/>
    </location>
    <ligand>
        <name>NAD(+)</name>
        <dbReference type="ChEBI" id="CHEBI:57540"/>
    </ligand>
</feature>
<sequence>MAGNILRRDFLAKILDNIGLTFDDVLLVPQRSSIKSRRDVSTRSRFTRRIVLNVPIVSAAMDTVTEADMAIAMAREGGIGVVHRFNTIQQQVEQIKIVKRAENIAIEEPYTIGPEATVAEAQQLMQRKNVSGLLVVDTSKRLLGIVTKRDVLFRNYGAKVAECMTPKERLVTAPPEITLEEAKQIFMKHKVEKLPLVDSDGRLKGLVTSADIVKKLMHPHATRDSRGRLMVAAALGVREEALDRAEALLAAGADCLVIDVAHGHTEIVIQTIKKLRSSFSDDFELVAGNVATAEGVEDLASAGASAVKIGVGPGSVCTTRIVAGVGVPQLTAIMKCFEAAESMGVPLIADGGIRSSADMVKALAAGASTVMIGRLLAGTDESPGAVVVKNGRKMKVYRGMASFYAMLAKESRAGDEDFLQDASEYSYIAEGVEAYVPYKGSASDVIRQLVAGLRSGLSYLGARNIEELRRNAVFIRMTEAGLKESHPHDVETI</sequence>
<keyword evidence="4 13" id="KW-0479">Metal-binding</keyword>
<dbReference type="GO" id="GO:0046872">
    <property type="term" value="F:metal ion binding"/>
    <property type="evidence" value="ECO:0007669"/>
    <property type="project" value="UniProtKB-UniRule"/>
</dbReference>
<dbReference type="EC" id="1.1.1.205" evidence="13 18"/>
<dbReference type="InterPro" id="IPR015875">
    <property type="entry name" value="IMP_DH/GMP_Rdtase_CS"/>
</dbReference>
<dbReference type="CDD" id="cd04601">
    <property type="entry name" value="CBS_pair_IMPDH"/>
    <property type="match status" value="1"/>
</dbReference>
<comment type="caution">
    <text evidence="13">Lacks conserved residue(s) required for the propagation of feature annotation.</text>
</comment>
<comment type="similarity">
    <text evidence="2 13 17">Belongs to the IMPDH/GMPR family.</text>
</comment>
<dbReference type="SUPFAM" id="SSF54631">
    <property type="entry name" value="CBS-domain pair"/>
    <property type="match status" value="1"/>
</dbReference>
<feature type="binding site" description="in other chain" evidence="13 15">
    <location>
        <position position="317"/>
    </location>
    <ligand>
        <name>K(+)</name>
        <dbReference type="ChEBI" id="CHEBI:29103"/>
        <note>ligand shared between two tetrameric partners</note>
    </ligand>
</feature>
<comment type="function">
    <text evidence="13">Catalyzes the conversion of inosine 5'-phosphate (IMP) to xanthosine 5'-phosphate (XMP), the first committed and rate-limiting step in the de novo synthesis of guanine nucleotides, and therefore plays an important role in the regulation of cell growth.</text>
</comment>
<dbReference type="CDD" id="cd00381">
    <property type="entry name" value="IMPDH"/>
    <property type="match status" value="1"/>
</dbReference>
<dbReference type="HAMAP" id="MF_01964">
    <property type="entry name" value="IMPDH"/>
    <property type="match status" value="1"/>
</dbReference>
<evidence type="ECO:0000256" key="3">
    <source>
        <dbReference type="ARBA" id="ARBA00011881"/>
    </source>
</evidence>
<feature type="binding site" evidence="13">
    <location>
        <position position="486"/>
    </location>
    <ligand>
        <name>K(+)</name>
        <dbReference type="ChEBI" id="CHEBI:29103"/>
        <note>ligand shared between two tetrameric partners</note>
    </ligand>
</feature>
<feature type="binding site" evidence="13">
    <location>
        <position position="484"/>
    </location>
    <ligand>
        <name>K(+)</name>
        <dbReference type="ChEBI" id="CHEBI:29103"/>
        <note>ligand shared between two tetrameric partners</note>
    </ligand>
</feature>
<dbReference type="GO" id="GO:0003938">
    <property type="term" value="F:IMP dehydrogenase activity"/>
    <property type="evidence" value="ECO:0007669"/>
    <property type="project" value="UniProtKB-UniRule"/>
</dbReference>
<feature type="binding site" evidence="13">
    <location>
        <begin position="373"/>
        <end position="374"/>
    </location>
    <ligand>
        <name>IMP</name>
        <dbReference type="ChEBI" id="CHEBI:58053"/>
    </ligand>
</feature>
<dbReference type="UniPathway" id="UPA00601">
    <property type="reaction ID" value="UER00295"/>
</dbReference>
<dbReference type="GO" id="GO:0006177">
    <property type="term" value="P:GMP biosynthetic process"/>
    <property type="evidence" value="ECO:0007669"/>
    <property type="project" value="UniProtKB-UniRule"/>
</dbReference>
<comment type="activity regulation">
    <text evidence="13">Mycophenolic acid (MPA) is a non-competitive inhibitor that prevents formation of the closed enzyme conformation by binding to the same site as the amobile flap. In contrast, mizoribine monophosphate (MZP) is a competitive inhibitor that induces the closed conformation. MPA is a potent inhibitor of mammalian IMPDHs but a poor inhibitor of the bacterial enzymes. MZP is a more potent inhibitor of bacterial IMPDH.</text>
</comment>
<evidence type="ECO:0000256" key="14">
    <source>
        <dbReference type="PIRSR" id="PIRSR000130-3"/>
    </source>
</evidence>
<accession>A0A7C5YBT9</accession>
<dbReference type="PANTHER" id="PTHR11911">
    <property type="entry name" value="INOSINE-5-MONOPHOSPHATE DEHYDROGENASE RELATED"/>
    <property type="match status" value="1"/>
</dbReference>
<evidence type="ECO:0000256" key="12">
    <source>
        <dbReference type="ARBA" id="ARBA00048028"/>
    </source>
</evidence>